<dbReference type="InterPro" id="IPR010985">
    <property type="entry name" value="Ribbon_hlx_hlx"/>
</dbReference>
<evidence type="ECO:0000313" key="2">
    <source>
        <dbReference type="Proteomes" id="UP000236220"/>
    </source>
</evidence>
<dbReference type="EMBL" id="NPZB01000002">
    <property type="protein sequence ID" value="PNS07315.1"/>
    <property type="molecule type" value="Genomic_DNA"/>
</dbReference>
<sequence>MPRGRPKTKTTTMTLRVSPGLKAAAEQAAHLDHRSLTGLIEVLILNHCKNQDIPVSDPMKETST</sequence>
<gene>
    <name evidence="1" type="ORF">Lysil_1491</name>
</gene>
<keyword evidence="2" id="KW-1185">Reference proteome</keyword>
<protein>
    <recommendedName>
        <fullName evidence="3">CopG-like ribbon-helix-helix domain-containing protein</fullName>
    </recommendedName>
</protein>
<dbReference type="OrthoDB" id="9133534at2"/>
<organism evidence="1 2">
    <name type="scientific">Solilutibacter silvestris</name>
    <dbReference type="NCBI Taxonomy" id="1645665"/>
    <lineage>
        <taxon>Bacteria</taxon>
        <taxon>Pseudomonadati</taxon>
        <taxon>Pseudomonadota</taxon>
        <taxon>Gammaproteobacteria</taxon>
        <taxon>Lysobacterales</taxon>
        <taxon>Lysobacteraceae</taxon>
        <taxon>Solilutibacter</taxon>
    </lineage>
</organism>
<dbReference type="AlphaFoldDB" id="A0A2K1PWZ3"/>
<dbReference type="GO" id="GO:0006355">
    <property type="term" value="P:regulation of DNA-templated transcription"/>
    <property type="evidence" value="ECO:0007669"/>
    <property type="project" value="InterPro"/>
</dbReference>
<evidence type="ECO:0008006" key="3">
    <source>
        <dbReference type="Google" id="ProtNLM"/>
    </source>
</evidence>
<dbReference type="SUPFAM" id="SSF47598">
    <property type="entry name" value="Ribbon-helix-helix"/>
    <property type="match status" value="1"/>
</dbReference>
<evidence type="ECO:0000313" key="1">
    <source>
        <dbReference type="EMBL" id="PNS07315.1"/>
    </source>
</evidence>
<proteinExistence type="predicted"/>
<accession>A0A2K1PWZ3</accession>
<reference evidence="1 2" key="1">
    <citation type="submission" date="2017-08" db="EMBL/GenBank/DDBJ databases">
        <title>Lysobacter sylvestris genome.</title>
        <authorList>
            <person name="Zhang D.-C."/>
            <person name="Albuquerque L."/>
            <person name="Franca L."/>
            <person name="Froufe H.J.C."/>
            <person name="Barroso C."/>
            <person name="Egas C."/>
            <person name="Da Costa M."/>
            <person name="Margesin R."/>
        </authorList>
    </citation>
    <scope>NUCLEOTIDE SEQUENCE [LARGE SCALE GENOMIC DNA]</scope>
    <source>
        <strain evidence="1 2">AM20-91</strain>
    </source>
</reference>
<dbReference type="Proteomes" id="UP000236220">
    <property type="component" value="Unassembled WGS sequence"/>
</dbReference>
<comment type="caution">
    <text evidence="1">The sequence shown here is derived from an EMBL/GenBank/DDBJ whole genome shotgun (WGS) entry which is preliminary data.</text>
</comment>
<name>A0A2K1PWZ3_9GAMM</name>